<evidence type="ECO:0000313" key="1">
    <source>
        <dbReference type="EMBL" id="SJL12707.1"/>
    </source>
</evidence>
<dbReference type="AlphaFoldDB" id="A0A284RVE0"/>
<organism evidence="1 2">
    <name type="scientific">Armillaria ostoyae</name>
    <name type="common">Armillaria root rot fungus</name>
    <dbReference type="NCBI Taxonomy" id="47428"/>
    <lineage>
        <taxon>Eukaryota</taxon>
        <taxon>Fungi</taxon>
        <taxon>Dikarya</taxon>
        <taxon>Basidiomycota</taxon>
        <taxon>Agaricomycotina</taxon>
        <taxon>Agaricomycetes</taxon>
        <taxon>Agaricomycetidae</taxon>
        <taxon>Agaricales</taxon>
        <taxon>Marasmiineae</taxon>
        <taxon>Physalacriaceae</taxon>
        <taxon>Armillaria</taxon>
    </lineage>
</organism>
<accession>A0A284RVE0</accession>
<protein>
    <submittedName>
        <fullName evidence="1">Uncharacterized protein</fullName>
    </submittedName>
</protein>
<keyword evidence="2" id="KW-1185">Reference proteome</keyword>
<sequence>MSNTKRTFHRLTMLRPIQQKNEVLNANEQILRPRGRRSSEYLQLL</sequence>
<name>A0A284RVE0_ARMOS</name>
<dbReference type="Proteomes" id="UP000219338">
    <property type="component" value="Unassembled WGS sequence"/>
</dbReference>
<dbReference type="EMBL" id="FUEG01000018">
    <property type="protein sequence ID" value="SJL12707.1"/>
    <property type="molecule type" value="Genomic_DNA"/>
</dbReference>
<evidence type="ECO:0000313" key="2">
    <source>
        <dbReference type="Proteomes" id="UP000219338"/>
    </source>
</evidence>
<reference evidence="2" key="1">
    <citation type="journal article" date="2017" name="Nat. Ecol. Evol.">
        <title>Genome expansion and lineage-specific genetic innovations in the forest pathogenic fungi Armillaria.</title>
        <authorList>
            <person name="Sipos G."/>
            <person name="Prasanna A.N."/>
            <person name="Walter M.C."/>
            <person name="O'Connor E."/>
            <person name="Balint B."/>
            <person name="Krizsan K."/>
            <person name="Kiss B."/>
            <person name="Hess J."/>
            <person name="Varga T."/>
            <person name="Slot J."/>
            <person name="Riley R."/>
            <person name="Boka B."/>
            <person name="Rigling D."/>
            <person name="Barry K."/>
            <person name="Lee J."/>
            <person name="Mihaltcheva S."/>
            <person name="LaButti K."/>
            <person name="Lipzen A."/>
            <person name="Waldron R."/>
            <person name="Moloney N.M."/>
            <person name="Sperisen C."/>
            <person name="Kredics L."/>
            <person name="Vagvoelgyi C."/>
            <person name="Patrignani A."/>
            <person name="Fitzpatrick D."/>
            <person name="Nagy I."/>
            <person name="Doyle S."/>
            <person name="Anderson J.B."/>
            <person name="Grigoriev I.V."/>
            <person name="Gueldener U."/>
            <person name="Muensterkoetter M."/>
            <person name="Nagy L.G."/>
        </authorList>
    </citation>
    <scope>NUCLEOTIDE SEQUENCE [LARGE SCALE GENOMIC DNA]</scope>
    <source>
        <strain evidence="2">C18/9</strain>
    </source>
</reference>
<gene>
    <name evidence="1" type="ORF">ARMOST_16138</name>
</gene>
<proteinExistence type="predicted"/>